<dbReference type="Gene3D" id="3.40.960.10">
    <property type="entry name" value="VSR Endonuclease"/>
    <property type="match status" value="1"/>
</dbReference>
<reference evidence="2" key="1">
    <citation type="journal article" date="2019" name="Int. J. Syst. Evol. Microbiol.">
        <title>The Global Catalogue of Microorganisms (GCM) 10K type strain sequencing project: providing services to taxonomists for standard genome sequencing and annotation.</title>
        <authorList>
            <consortium name="The Broad Institute Genomics Platform"/>
            <consortium name="The Broad Institute Genome Sequencing Center for Infectious Disease"/>
            <person name="Wu L."/>
            <person name="Ma J."/>
        </authorList>
    </citation>
    <scope>NUCLEOTIDE SEQUENCE [LARGE SCALE GENOMIC DNA]</scope>
    <source>
        <strain evidence="2">CGMCC 1.15353</strain>
    </source>
</reference>
<dbReference type="EMBL" id="BMIN01000033">
    <property type="protein sequence ID" value="GGD29683.1"/>
    <property type="molecule type" value="Genomic_DNA"/>
</dbReference>
<gene>
    <name evidence="1" type="ORF">GCM10011389_41550</name>
</gene>
<evidence type="ECO:0000313" key="2">
    <source>
        <dbReference type="Proteomes" id="UP000642571"/>
    </source>
</evidence>
<organism evidence="1 2">
    <name type="scientific">Pontibacillus salipaludis</name>
    <dbReference type="NCBI Taxonomy" id="1697394"/>
    <lineage>
        <taxon>Bacteria</taxon>
        <taxon>Bacillati</taxon>
        <taxon>Bacillota</taxon>
        <taxon>Bacilli</taxon>
        <taxon>Bacillales</taxon>
        <taxon>Bacillaceae</taxon>
        <taxon>Pontibacillus</taxon>
    </lineage>
</organism>
<proteinExistence type="predicted"/>
<comment type="caution">
    <text evidence="1">The sequence shown here is derived from an EMBL/GenBank/DDBJ whole genome shotgun (WGS) entry which is preliminary data.</text>
</comment>
<keyword evidence="2" id="KW-1185">Reference proteome</keyword>
<evidence type="ECO:0008006" key="3">
    <source>
        <dbReference type="Google" id="ProtNLM"/>
    </source>
</evidence>
<protein>
    <recommendedName>
        <fullName evidence="3">DUF2726 domain-containing protein</fullName>
    </recommendedName>
</protein>
<evidence type="ECO:0000313" key="1">
    <source>
        <dbReference type="EMBL" id="GGD29683.1"/>
    </source>
</evidence>
<accession>A0ABQ1QJY9</accession>
<dbReference type="RefSeq" id="WP_188656241.1">
    <property type="nucleotide sequence ID" value="NZ_BMIN01000033.1"/>
</dbReference>
<dbReference type="Proteomes" id="UP000642571">
    <property type="component" value="Unassembled WGS sequence"/>
</dbReference>
<sequence length="391" mass="46071">MNKKTNKQFIDELKEVWGDDFIPLETYQGHNKKISVLHKKCGRILAKSPRDLLTYKYDCRSCKARENREKARIAASYNFQKRVSELEGNEYSIESPYISAKDPIKLFHKRCGRVIETTPDSFLQPTRGKVIGRCRYCSDKWKRNTNDFINEVNFLYGSEFEVLDEYKGRHENIVIKHHVCGNIFPVRPRHFLDQKSYCKYCNKKVSKTNEMFKTEVKELVGTLYTFLDEYVDAKTLIRVQHSTCKEVYLVTPDNFLRNRRCPTCHSNSQDSKGQRLIRDFLKFNNIPFIEEYKDSDCKNQRPLRFDFAVFDTQNKRNLLMLIEFDGEQHFKPVDYFGGDEAYMSQVENDSIKDNFAKRTKIPLLRIPYFSIGNIVDILKTHLNHHGIDISA</sequence>
<name>A0ABQ1QJY9_9BACI</name>